<dbReference type="Gramene" id="ONK71165">
    <property type="protein sequence ID" value="ONK71165"/>
    <property type="gene ID" value="A4U43_C04F5480"/>
</dbReference>
<dbReference type="GO" id="GO:0051028">
    <property type="term" value="P:mRNA transport"/>
    <property type="evidence" value="ECO:0007669"/>
    <property type="project" value="UniProtKB-KW"/>
</dbReference>
<dbReference type="InterPro" id="IPR019049">
    <property type="entry name" value="Nucleoporin_prot_Ndc1/Nup"/>
</dbReference>
<reference evidence="16" key="1">
    <citation type="journal article" date="2017" name="Nat. Commun.">
        <title>The asparagus genome sheds light on the origin and evolution of a young Y chromosome.</title>
        <authorList>
            <person name="Harkess A."/>
            <person name="Zhou J."/>
            <person name="Xu C."/>
            <person name="Bowers J.E."/>
            <person name="Van der Hulst R."/>
            <person name="Ayyampalayam S."/>
            <person name="Mercati F."/>
            <person name="Riccardi P."/>
            <person name="McKain M.R."/>
            <person name="Kakrana A."/>
            <person name="Tang H."/>
            <person name="Ray J."/>
            <person name="Groenendijk J."/>
            <person name="Arikit S."/>
            <person name="Mathioni S.M."/>
            <person name="Nakano M."/>
            <person name="Shan H."/>
            <person name="Telgmann-Rauber A."/>
            <person name="Kanno A."/>
            <person name="Yue Z."/>
            <person name="Chen H."/>
            <person name="Li W."/>
            <person name="Chen Y."/>
            <person name="Xu X."/>
            <person name="Zhang Y."/>
            <person name="Luo S."/>
            <person name="Chen H."/>
            <person name="Gao J."/>
            <person name="Mao Z."/>
            <person name="Pires J.C."/>
            <person name="Luo M."/>
            <person name="Kudrna D."/>
            <person name="Wing R.A."/>
            <person name="Meyers B.C."/>
            <person name="Yi K."/>
            <person name="Kong H."/>
            <person name="Lavrijsen P."/>
            <person name="Sunseri F."/>
            <person name="Falavigna A."/>
            <person name="Ye Y."/>
            <person name="Leebens-Mack J.H."/>
            <person name="Chen G."/>
        </authorList>
    </citation>
    <scope>NUCLEOTIDE SEQUENCE [LARGE SCALE GENOMIC DNA]</scope>
    <source>
        <strain evidence="16">cv. DH0086</strain>
    </source>
</reference>
<evidence type="ECO:0000256" key="7">
    <source>
        <dbReference type="ARBA" id="ARBA00022927"/>
    </source>
</evidence>
<dbReference type="GO" id="GO:0030674">
    <property type="term" value="F:protein-macromolecule adaptor activity"/>
    <property type="evidence" value="ECO:0007669"/>
    <property type="project" value="TreeGrafter"/>
</dbReference>
<keyword evidence="12" id="KW-0539">Nucleus</keyword>
<evidence type="ECO:0000313" key="16">
    <source>
        <dbReference type="Proteomes" id="UP000243459"/>
    </source>
</evidence>
<feature type="transmembrane region" description="Helical" evidence="14">
    <location>
        <begin position="53"/>
        <end position="72"/>
    </location>
</feature>
<evidence type="ECO:0000256" key="1">
    <source>
        <dbReference type="ARBA" id="ARBA00004232"/>
    </source>
</evidence>
<organism evidence="15 16">
    <name type="scientific">Asparagus officinalis</name>
    <name type="common">Garden asparagus</name>
    <dbReference type="NCBI Taxonomy" id="4686"/>
    <lineage>
        <taxon>Eukaryota</taxon>
        <taxon>Viridiplantae</taxon>
        <taxon>Streptophyta</taxon>
        <taxon>Embryophyta</taxon>
        <taxon>Tracheophyta</taxon>
        <taxon>Spermatophyta</taxon>
        <taxon>Magnoliopsida</taxon>
        <taxon>Liliopsida</taxon>
        <taxon>Asparagales</taxon>
        <taxon>Asparagaceae</taxon>
        <taxon>Asparagoideae</taxon>
        <taxon>Asparagus</taxon>
    </lineage>
</organism>
<dbReference type="AlphaFoldDB" id="A0A5P1EYJ2"/>
<dbReference type="GO" id="GO:0006999">
    <property type="term" value="P:nuclear pore organization"/>
    <property type="evidence" value="ECO:0007669"/>
    <property type="project" value="TreeGrafter"/>
</dbReference>
<dbReference type="PANTHER" id="PTHR13269:SF6">
    <property type="entry name" value="NUCLEOPORIN NDC1"/>
    <property type="match status" value="1"/>
</dbReference>
<dbReference type="GO" id="GO:0015031">
    <property type="term" value="P:protein transport"/>
    <property type="evidence" value="ECO:0007669"/>
    <property type="project" value="UniProtKB-KW"/>
</dbReference>
<comment type="similarity">
    <text evidence="3">Belongs to the NDC1 family.</text>
</comment>
<evidence type="ECO:0000256" key="2">
    <source>
        <dbReference type="ARBA" id="ARBA00004567"/>
    </source>
</evidence>
<accession>A0A5P1EYJ2</accession>
<dbReference type="EMBL" id="CM007384">
    <property type="protein sequence ID" value="ONK71165.1"/>
    <property type="molecule type" value="Genomic_DNA"/>
</dbReference>
<keyword evidence="11 14" id="KW-0472">Membrane</keyword>
<dbReference type="Proteomes" id="UP000243459">
    <property type="component" value="Chromosome 4"/>
</dbReference>
<evidence type="ECO:0000256" key="10">
    <source>
        <dbReference type="ARBA" id="ARBA00023132"/>
    </source>
</evidence>
<evidence type="ECO:0000256" key="3">
    <source>
        <dbReference type="ARBA" id="ARBA00005760"/>
    </source>
</evidence>
<keyword evidence="5 14" id="KW-0812">Transmembrane</keyword>
<keyword evidence="8 14" id="KW-1133">Transmembrane helix</keyword>
<dbReference type="OrthoDB" id="67850at2759"/>
<evidence type="ECO:0000256" key="5">
    <source>
        <dbReference type="ARBA" id="ARBA00022692"/>
    </source>
</evidence>
<evidence type="ECO:0000313" key="15">
    <source>
        <dbReference type="EMBL" id="ONK71165.1"/>
    </source>
</evidence>
<keyword evidence="9" id="KW-0811">Translocation</keyword>
<evidence type="ECO:0000256" key="11">
    <source>
        <dbReference type="ARBA" id="ARBA00023136"/>
    </source>
</evidence>
<keyword evidence="6" id="KW-0509">mRNA transport</keyword>
<keyword evidence="10" id="KW-0906">Nuclear pore complex</keyword>
<dbReference type="OMA" id="DFQLCAW"/>
<keyword evidence="7" id="KW-0653">Protein transport</keyword>
<sequence>MRLVGVGLRGLVLGLVYGFDFVWRRRWILKFPIIQRPLFYSFKRGLPLSVRQALKLSTVAFIFSTVLATFLPDQCKRKSTVWQFVVQLFYLYIGTSAISFCWELSHHLLQVVHTRRFSFAPAQGSAAAETNPTEMLLEALEQSNPRSLMQYLAYLDLCMVSESNVEPWRRAAFFEETGETYRRIVSVCLRPLEQLTSKLGEGLEGTSGDKSESLAQQLNSPTDTHLDLKLHEALDDFQVCTWSSRTLAALTARSHQEDRYGVAQLTGCNTEVVSTLLSTVIAVEACLGKKTSPQPAQLIGPASIRWATTSAGRRDGLSIALPKKRGGVIYDKAFAMADVLRTSIYQIISAFEVDMQANAKAFVLDKNWVKDGKPLYGTRDILVQKLMLFLGFNAN</sequence>
<name>A0A5P1EYJ2_ASPOF</name>
<evidence type="ECO:0000256" key="14">
    <source>
        <dbReference type="SAM" id="Phobius"/>
    </source>
</evidence>
<feature type="transmembrane region" description="Helical" evidence="14">
    <location>
        <begin position="84"/>
        <end position="105"/>
    </location>
</feature>
<evidence type="ECO:0008006" key="17">
    <source>
        <dbReference type="Google" id="ProtNLM"/>
    </source>
</evidence>
<evidence type="ECO:0000256" key="9">
    <source>
        <dbReference type="ARBA" id="ARBA00023010"/>
    </source>
</evidence>
<evidence type="ECO:0000256" key="12">
    <source>
        <dbReference type="ARBA" id="ARBA00023242"/>
    </source>
</evidence>
<keyword evidence="4" id="KW-0813">Transport</keyword>
<keyword evidence="16" id="KW-1185">Reference proteome</keyword>
<evidence type="ECO:0000256" key="4">
    <source>
        <dbReference type="ARBA" id="ARBA00022448"/>
    </source>
</evidence>
<proteinExistence type="inferred from homology"/>
<dbReference type="Pfam" id="PF09531">
    <property type="entry name" value="Ndc1_Nup"/>
    <property type="match status" value="2"/>
</dbReference>
<dbReference type="GO" id="GO:0031965">
    <property type="term" value="C:nuclear membrane"/>
    <property type="evidence" value="ECO:0007669"/>
    <property type="project" value="UniProtKB-SubCell"/>
</dbReference>
<gene>
    <name evidence="15" type="ORF">A4U43_C04F5480</name>
</gene>
<evidence type="ECO:0000256" key="13">
    <source>
        <dbReference type="SAM" id="MobiDB-lite"/>
    </source>
</evidence>
<protein>
    <recommendedName>
        <fullName evidence="17">Nucleoporin protein Ndc1-Nup</fullName>
    </recommendedName>
</protein>
<evidence type="ECO:0000256" key="8">
    <source>
        <dbReference type="ARBA" id="ARBA00022989"/>
    </source>
</evidence>
<feature type="region of interest" description="Disordered" evidence="13">
    <location>
        <begin position="200"/>
        <end position="219"/>
    </location>
</feature>
<evidence type="ECO:0000256" key="6">
    <source>
        <dbReference type="ARBA" id="ARBA00022816"/>
    </source>
</evidence>
<dbReference type="GO" id="GO:0070762">
    <property type="term" value="C:nuclear pore transmembrane ring"/>
    <property type="evidence" value="ECO:0007669"/>
    <property type="project" value="TreeGrafter"/>
</dbReference>
<dbReference type="PANTHER" id="PTHR13269">
    <property type="entry name" value="NUCLEOPORIN NDC1"/>
    <property type="match status" value="1"/>
</dbReference>
<comment type="subcellular location">
    <subcellularLocation>
        <location evidence="1">Nucleus membrane</location>
        <topology evidence="1">Multi-pass membrane protein</topology>
    </subcellularLocation>
    <subcellularLocation>
        <location evidence="2">Nucleus</location>
        <location evidence="2">Nuclear pore complex</location>
    </subcellularLocation>
</comment>